<dbReference type="InterPro" id="IPR036165">
    <property type="entry name" value="YefM-like_sf"/>
</dbReference>
<gene>
    <name evidence="3" type="ORF">GCM10009559_09980</name>
</gene>
<dbReference type="RefSeq" id="WP_343939382.1">
    <property type="nucleotide sequence ID" value="NZ_BAAAHP010000027.1"/>
</dbReference>
<protein>
    <recommendedName>
        <fullName evidence="2">Antitoxin</fullName>
    </recommendedName>
</protein>
<reference evidence="4" key="1">
    <citation type="journal article" date="2019" name="Int. J. Syst. Evol. Microbiol.">
        <title>The Global Catalogue of Microorganisms (GCM) 10K type strain sequencing project: providing services to taxonomists for standard genome sequencing and annotation.</title>
        <authorList>
            <consortium name="The Broad Institute Genomics Platform"/>
            <consortium name="The Broad Institute Genome Sequencing Center for Infectious Disease"/>
            <person name="Wu L."/>
            <person name="Ma J."/>
        </authorList>
    </citation>
    <scope>NUCLEOTIDE SEQUENCE [LARGE SCALE GENOMIC DNA]</scope>
    <source>
        <strain evidence="4">JCM 11117</strain>
    </source>
</reference>
<dbReference type="Pfam" id="PF02604">
    <property type="entry name" value="PhdYeFM_antitox"/>
    <property type="match status" value="1"/>
</dbReference>
<dbReference type="Proteomes" id="UP001499967">
    <property type="component" value="Unassembled WGS sequence"/>
</dbReference>
<evidence type="ECO:0000313" key="4">
    <source>
        <dbReference type="Proteomes" id="UP001499967"/>
    </source>
</evidence>
<evidence type="ECO:0000313" key="3">
    <source>
        <dbReference type="EMBL" id="GAA0925255.1"/>
    </source>
</evidence>
<keyword evidence="4" id="KW-1185">Reference proteome</keyword>
<sequence length="100" mass="10877">MKVDTRDLISITEASSKGVSKLVTDAEAGRPQVLLRNNKAVAAVVDISSIERLQRLDELEDDLRLLSIALVRAAADSGRRYDLDEVLAEAGIDPDSLDDE</sequence>
<dbReference type="SUPFAM" id="SSF143120">
    <property type="entry name" value="YefM-like"/>
    <property type="match status" value="1"/>
</dbReference>
<name>A0ABP3ZU99_9PSEU</name>
<dbReference type="InterPro" id="IPR006442">
    <property type="entry name" value="Antitoxin_Phd/YefM"/>
</dbReference>
<evidence type="ECO:0000256" key="2">
    <source>
        <dbReference type="RuleBase" id="RU362080"/>
    </source>
</evidence>
<organism evidence="3 4">
    <name type="scientific">Pseudonocardia zijingensis</name>
    <dbReference type="NCBI Taxonomy" id="153376"/>
    <lineage>
        <taxon>Bacteria</taxon>
        <taxon>Bacillati</taxon>
        <taxon>Actinomycetota</taxon>
        <taxon>Actinomycetes</taxon>
        <taxon>Pseudonocardiales</taxon>
        <taxon>Pseudonocardiaceae</taxon>
        <taxon>Pseudonocardia</taxon>
    </lineage>
</organism>
<dbReference type="EMBL" id="BAAAHP010000027">
    <property type="protein sequence ID" value="GAA0925255.1"/>
    <property type="molecule type" value="Genomic_DNA"/>
</dbReference>
<comment type="function">
    <text evidence="2">Antitoxin component of a type II toxin-antitoxin (TA) system.</text>
</comment>
<accession>A0ABP3ZU99</accession>
<evidence type="ECO:0000256" key="1">
    <source>
        <dbReference type="ARBA" id="ARBA00009981"/>
    </source>
</evidence>
<comment type="similarity">
    <text evidence="1 2">Belongs to the phD/YefM antitoxin family.</text>
</comment>
<comment type="caution">
    <text evidence="3">The sequence shown here is derived from an EMBL/GenBank/DDBJ whole genome shotgun (WGS) entry which is preliminary data.</text>
</comment>
<proteinExistence type="inferred from homology"/>